<evidence type="ECO:0000256" key="2">
    <source>
        <dbReference type="ARBA" id="ARBA00007168"/>
    </source>
</evidence>
<keyword evidence="9" id="KW-1185">Reference proteome</keyword>
<evidence type="ECO:0000256" key="3">
    <source>
        <dbReference type="ARBA" id="ARBA00022692"/>
    </source>
</evidence>
<feature type="transmembrane region" description="Helical" evidence="7">
    <location>
        <begin position="595"/>
        <end position="620"/>
    </location>
</feature>
<feature type="transmembrane region" description="Helical" evidence="7">
    <location>
        <begin position="370"/>
        <end position="390"/>
    </location>
</feature>
<dbReference type="GO" id="GO:0022857">
    <property type="term" value="F:transmembrane transporter activity"/>
    <property type="evidence" value="ECO:0007669"/>
    <property type="project" value="UniProtKB-UniRule"/>
</dbReference>
<comment type="subcellular location">
    <subcellularLocation>
        <location evidence="7">Cell membrane</location>
        <topology evidence="7">Multi-pass membrane protein</topology>
    </subcellularLocation>
    <subcellularLocation>
        <location evidence="1">Membrane</location>
        <topology evidence="1">Multi-pass membrane protein</topology>
    </subcellularLocation>
</comment>
<proteinExistence type="inferred from homology"/>
<evidence type="ECO:0000313" key="8">
    <source>
        <dbReference type="EMBL" id="CAH0373597.1"/>
    </source>
</evidence>
<feature type="transmembrane region" description="Helical" evidence="7">
    <location>
        <begin position="271"/>
        <end position="294"/>
    </location>
</feature>
<feature type="transmembrane region" description="Helical" evidence="7">
    <location>
        <begin position="237"/>
        <end position="259"/>
    </location>
</feature>
<protein>
    <recommendedName>
        <fullName evidence="7">Choline transporter-like protein</fullName>
    </recommendedName>
</protein>
<dbReference type="GO" id="GO:0005886">
    <property type="term" value="C:plasma membrane"/>
    <property type="evidence" value="ECO:0007669"/>
    <property type="project" value="UniProtKB-SubCell"/>
</dbReference>
<organism evidence="8 9">
    <name type="scientific">Pelagomonas calceolata</name>
    <dbReference type="NCBI Taxonomy" id="35677"/>
    <lineage>
        <taxon>Eukaryota</taxon>
        <taxon>Sar</taxon>
        <taxon>Stramenopiles</taxon>
        <taxon>Ochrophyta</taxon>
        <taxon>Pelagophyceae</taxon>
        <taxon>Pelagomonadales</taxon>
        <taxon>Pelagomonadaceae</taxon>
        <taxon>Pelagomonas</taxon>
    </lineage>
</organism>
<gene>
    <name evidence="8" type="ORF">PECAL_4P08060</name>
</gene>
<keyword evidence="5 7" id="KW-0472">Membrane</keyword>
<dbReference type="Proteomes" id="UP000789595">
    <property type="component" value="Unassembled WGS sequence"/>
</dbReference>
<keyword evidence="4 7" id="KW-1133">Transmembrane helix</keyword>
<evidence type="ECO:0000256" key="4">
    <source>
        <dbReference type="ARBA" id="ARBA00022989"/>
    </source>
</evidence>
<comment type="caution">
    <text evidence="8">The sequence shown here is derived from an EMBL/GenBank/DDBJ whole genome shotgun (WGS) entry which is preliminary data.</text>
</comment>
<evidence type="ECO:0000256" key="7">
    <source>
        <dbReference type="RuleBase" id="RU368066"/>
    </source>
</evidence>
<comment type="similarity">
    <text evidence="2 7">Belongs to the CTL (choline transporter-like) family.</text>
</comment>
<keyword evidence="6" id="KW-0325">Glycoprotein</keyword>
<name>A0A8J2WYJ2_9STRA</name>
<dbReference type="PANTHER" id="PTHR12385:SF14">
    <property type="entry name" value="CHOLINE TRANSPORTER-LIKE 2"/>
    <property type="match status" value="1"/>
</dbReference>
<feature type="transmembrane region" description="Helical" evidence="7">
    <location>
        <begin position="632"/>
        <end position="650"/>
    </location>
</feature>
<keyword evidence="3 7" id="KW-0812">Transmembrane</keyword>
<comment type="function">
    <text evidence="7">Choline transporter.</text>
</comment>
<feature type="transmembrane region" description="Helical" evidence="7">
    <location>
        <begin position="314"/>
        <end position="336"/>
    </location>
</feature>
<dbReference type="InterPro" id="IPR007603">
    <property type="entry name" value="Choline_transptr-like"/>
</dbReference>
<dbReference type="PANTHER" id="PTHR12385">
    <property type="entry name" value="CHOLINE TRANSPORTER-LIKE (SLC FAMILY 44)"/>
    <property type="match status" value="1"/>
</dbReference>
<evidence type="ECO:0000256" key="5">
    <source>
        <dbReference type="ARBA" id="ARBA00023136"/>
    </source>
</evidence>
<dbReference type="Pfam" id="PF04515">
    <property type="entry name" value="Choline_transpo"/>
    <property type="match status" value="1"/>
</dbReference>
<accession>A0A8J2WYJ2</accession>
<dbReference type="AlphaFoldDB" id="A0A8J2WYJ2"/>
<dbReference type="OrthoDB" id="420519at2759"/>
<dbReference type="EMBL" id="CAKKNE010000004">
    <property type="protein sequence ID" value="CAH0373597.1"/>
    <property type="molecule type" value="Genomic_DNA"/>
</dbReference>
<feature type="transmembrane region" description="Helical" evidence="7">
    <location>
        <begin position="486"/>
        <end position="505"/>
    </location>
</feature>
<evidence type="ECO:0000256" key="6">
    <source>
        <dbReference type="ARBA" id="ARBA00023180"/>
    </source>
</evidence>
<sequence>MGKEEADPDNIVEHAGYSDESAKELEQHKAINKLDVGKDFAGPRSERKCTDVLWLLIIIAHWIAVTWLGIIAFGWVESPAIGQGRPYILTNWIDHNGWICGKEGHGGAVESKPYLYYPNPTGSEWNVALSGPSLGKLPPSGYGFCVHKCPENNLELVYDYTSCEDGVCDSWAAYETFDFVSYCIPDGSAYLNIDTGMTDANGTAISERQDPELTDDALEESTGAVFKWFQELLSDLIVTKVPCAITGLVLPFVCGFLYMRLLRVPGVLFTIVWGTILIVFLVMLALGALLYAQYESYARVDDDVVDAENDTYELASQILAYICWFCAALFFCAVCCMRRQIMLAMGVVKEAAKVVNSMMLIVMLPIVQGIGITIFLVVWFIYIVFIATAGEKNFIEKDSKGSFYNRGKNSFGMELPDKLPYHTFEVTENQESALWFMLFDLFWTMEFVEALGQIIVATAAATYYFTRDRSTIGNSTVVFAARHATWYHAGTAAFGSFIIAVIKIIKAILMYIQRKCENAIDATGDGPVQRMQKKIARVVFFCFQCCIWCLEKCMKFINKEAYIQTAIFGHPFCTAARKGFFLVLRNLRRVAALETIGGAIFFITKLMIAATCALVCYIWLGQAFTEETHSIVYPTLLVGLLAYNLGDIFVDVVDMVADTLLICFIADEEIYGKNSAECFAPEGLRKYINSHQSDAANPDMIATSSDQA</sequence>
<reference evidence="8" key="1">
    <citation type="submission" date="2021-11" db="EMBL/GenBank/DDBJ databases">
        <authorList>
            <consortium name="Genoscope - CEA"/>
            <person name="William W."/>
        </authorList>
    </citation>
    <scope>NUCLEOTIDE SEQUENCE</scope>
</reference>
<feature type="transmembrane region" description="Helical" evidence="7">
    <location>
        <begin position="447"/>
        <end position="466"/>
    </location>
</feature>
<feature type="transmembrane region" description="Helical" evidence="7">
    <location>
        <begin position="52"/>
        <end position="76"/>
    </location>
</feature>
<evidence type="ECO:0000313" key="9">
    <source>
        <dbReference type="Proteomes" id="UP000789595"/>
    </source>
</evidence>
<evidence type="ECO:0000256" key="1">
    <source>
        <dbReference type="ARBA" id="ARBA00004141"/>
    </source>
</evidence>